<keyword evidence="2" id="KW-1185">Reference proteome</keyword>
<dbReference type="EMBL" id="OAOQ01000012">
    <property type="protein sequence ID" value="SNX72486.1"/>
    <property type="molecule type" value="Genomic_DNA"/>
</dbReference>
<sequence>MTRTHEATDLLPVASIPIRPGIDIDIDALLHAVVCNLRAEGFRLAGFLQARGGGDVRLSDLAGGGSHGITQRLGPGSHGCKLDPRGLAEAAAVALAALNGRPDLLVIPRFGKAEVEGEGLRAVIARACELQIPVLVAVREASAPAWQDFTGGLARTLPAELGAVLHWCRTALAHPA</sequence>
<organism evidence="1 2">
    <name type="scientific">Cereibacter ovatus</name>
    <dbReference type="NCBI Taxonomy" id="439529"/>
    <lineage>
        <taxon>Bacteria</taxon>
        <taxon>Pseudomonadati</taxon>
        <taxon>Pseudomonadota</taxon>
        <taxon>Alphaproteobacteria</taxon>
        <taxon>Rhodobacterales</taxon>
        <taxon>Paracoccaceae</taxon>
        <taxon>Cereibacter</taxon>
    </lineage>
</organism>
<reference evidence="2" key="1">
    <citation type="submission" date="2017-08" db="EMBL/GenBank/DDBJ databases">
        <authorList>
            <person name="Varghese N."/>
            <person name="Submissions S."/>
        </authorList>
    </citation>
    <scope>NUCLEOTIDE SEQUENCE [LARGE SCALE GENOMIC DNA]</scope>
    <source>
        <strain evidence="2">JA234</strain>
    </source>
</reference>
<dbReference type="RefSeq" id="WP_097031104.1">
    <property type="nucleotide sequence ID" value="NZ_OAOQ01000012.1"/>
</dbReference>
<accession>A0A285CZK1</accession>
<gene>
    <name evidence="1" type="ORF">SAMN05878503_11288</name>
</gene>
<dbReference type="OrthoDB" id="5918880at2"/>
<dbReference type="AlphaFoldDB" id="A0A285CZK1"/>
<dbReference type="Pfam" id="PF10649">
    <property type="entry name" value="DUF2478"/>
    <property type="match status" value="1"/>
</dbReference>
<dbReference type="InterPro" id="IPR018912">
    <property type="entry name" value="DUF2478"/>
</dbReference>
<proteinExistence type="predicted"/>
<dbReference type="Proteomes" id="UP000219467">
    <property type="component" value="Unassembled WGS sequence"/>
</dbReference>
<evidence type="ECO:0000313" key="2">
    <source>
        <dbReference type="Proteomes" id="UP000219467"/>
    </source>
</evidence>
<evidence type="ECO:0000313" key="1">
    <source>
        <dbReference type="EMBL" id="SNX72486.1"/>
    </source>
</evidence>
<protein>
    <submittedName>
        <fullName evidence="1">Uncharacterized protein DUF2478</fullName>
    </submittedName>
</protein>
<name>A0A285CZK1_9RHOB</name>